<name>A0A2P5B7T0_PARAD</name>
<dbReference type="Proteomes" id="UP000237105">
    <property type="component" value="Unassembled WGS sequence"/>
</dbReference>
<dbReference type="AlphaFoldDB" id="A0A2P5B7T0"/>
<reference evidence="2" key="1">
    <citation type="submission" date="2016-06" db="EMBL/GenBank/DDBJ databases">
        <title>Parallel loss of symbiosis genes in relatives of nitrogen-fixing non-legume Parasponia.</title>
        <authorList>
            <person name="Van Velzen R."/>
            <person name="Holmer R."/>
            <person name="Bu F."/>
            <person name="Rutten L."/>
            <person name="Van Zeijl A."/>
            <person name="Liu W."/>
            <person name="Santuari L."/>
            <person name="Cao Q."/>
            <person name="Sharma T."/>
            <person name="Shen D."/>
            <person name="Roswanjaya Y."/>
            <person name="Wardhani T."/>
            <person name="Kalhor M.S."/>
            <person name="Jansen J."/>
            <person name="Van den Hoogen J."/>
            <person name="Gungor B."/>
            <person name="Hartog M."/>
            <person name="Hontelez J."/>
            <person name="Verver J."/>
            <person name="Yang W.-C."/>
            <person name="Schijlen E."/>
            <person name="Repin R."/>
            <person name="Schilthuizen M."/>
            <person name="Schranz E."/>
            <person name="Heidstra R."/>
            <person name="Miyata K."/>
            <person name="Fedorova E."/>
            <person name="Kohlen W."/>
            <person name="Bisseling T."/>
            <person name="Smit S."/>
            <person name="Geurts R."/>
        </authorList>
    </citation>
    <scope>NUCLEOTIDE SEQUENCE [LARGE SCALE GENOMIC DNA]</scope>
    <source>
        <strain evidence="2">cv. WU1-14</strain>
    </source>
</reference>
<sequence length="98" mass="10896">MSSRANRTTFNPHIEEVVDSHFGGMASQELSLLSPSIFSIGQTSTSPRSSWKIKAYDKGKELYSRSGDPRDAINGENREKEDLVLRLVTIETDPKVSP</sequence>
<protein>
    <submittedName>
        <fullName evidence="1">Uncharacterized protein</fullName>
    </submittedName>
</protein>
<comment type="caution">
    <text evidence="1">The sequence shown here is derived from an EMBL/GenBank/DDBJ whole genome shotgun (WGS) entry which is preliminary data.</text>
</comment>
<accession>A0A2P5B7T0</accession>
<evidence type="ECO:0000313" key="1">
    <source>
        <dbReference type="EMBL" id="PON44858.1"/>
    </source>
</evidence>
<gene>
    <name evidence="1" type="ORF">PanWU01x14_263390</name>
</gene>
<evidence type="ECO:0000313" key="2">
    <source>
        <dbReference type="Proteomes" id="UP000237105"/>
    </source>
</evidence>
<dbReference type="EMBL" id="JXTB01000342">
    <property type="protein sequence ID" value="PON44858.1"/>
    <property type="molecule type" value="Genomic_DNA"/>
</dbReference>
<organism evidence="1 2">
    <name type="scientific">Parasponia andersonii</name>
    <name type="common">Sponia andersonii</name>
    <dbReference type="NCBI Taxonomy" id="3476"/>
    <lineage>
        <taxon>Eukaryota</taxon>
        <taxon>Viridiplantae</taxon>
        <taxon>Streptophyta</taxon>
        <taxon>Embryophyta</taxon>
        <taxon>Tracheophyta</taxon>
        <taxon>Spermatophyta</taxon>
        <taxon>Magnoliopsida</taxon>
        <taxon>eudicotyledons</taxon>
        <taxon>Gunneridae</taxon>
        <taxon>Pentapetalae</taxon>
        <taxon>rosids</taxon>
        <taxon>fabids</taxon>
        <taxon>Rosales</taxon>
        <taxon>Cannabaceae</taxon>
        <taxon>Parasponia</taxon>
    </lineage>
</organism>
<keyword evidence="2" id="KW-1185">Reference proteome</keyword>
<proteinExistence type="predicted"/>